<evidence type="ECO:0000259" key="2">
    <source>
        <dbReference type="PROSITE" id="PS50888"/>
    </source>
</evidence>
<keyword evidence="4" id="KW-1185">Reference proteome</keyword>
<feature type="compositionally biased region" description="Polar residues" evidence="1">
    <location>
        <begin position="601"/>
        <end position="615"/>
    </location>
</feature>
<dbReference type="SUPFAM" id="SSF47459">
    <property type="entry name" value="HLH, helix-loop-helix DNA-binding domain"/>
    <property type="match status" value="1"/>
</dbReference>
<feature type="region of interest" description="Disordered" evidence="1">
    <location>
        <begin position="332"/>
        <end position="427"/>
    </location>
</feature>
<dbReference type="Proteomes" id="UP000054018">
    <property type="component" value="Unassembled WGS sequence"/>
</dbReference>
<feature type="region of interest" description="Disordered" evidence="1">
    <location>
        <begin position="124"/>
        <end position="229"/>
    </location>
</feature>
<feature type="compositionally biased region" description="Acidic residues" evidence="1">
    <location>
        <begin position="348"/>
        <end position="360"/>
    </location>
</feature>
<evidence type="ECO:0000313" key="3">
    <source>
        <dbReference type="EMBL" id="KIK24379.1"/>
    </source>
</evidence>
<feature type="compositionally biased region" description="Low complexity" evidence="1">
    <location>
        <begin position="124"/>
        <end position="150"/>
    </location>
</feature>
<feature type="region of interest" description="Disordered" evidence="1">
    <location>
        <begin position="1"/>
        <end position="50"/>
    </location>
</feature>
<feature type="compositionally biased region" description="Low complexity" evidence="1">
    <location>
        <begin position="9"/>
        <end position="40"/>
    </location>
</feature>
<dbReference type="OrthoDB" id="2133190at2759"/>
<feature type="compositionally biased region" description="Low complexity" evidence="1">
    <location>
        <begin position="888"/>
        <end position="903"/>
    </location>
</feature>
<feature type="region of interest" description="Disordered" evidence="1">
    <location>
        <begin position="884"/>
        <end position="920"/>
    </location>
</feature>
<protein>
    <recommendedName>
        <fullName evidence="2">BHLH domain-containing protein</fullName>
    </recommendedName>
</protein>
<proteinExistence type="predicted"/>
<dbReference type="GO" id="GO:0046983">
    <property type="term" value="F:protein dimerization activity"/>
    <property type="evidence" value="ECO:0007669"/>
    <property type="project" value="InterPro"/>
</dbReference>
<organism evidence="3 4">
    <name type="scientific">Pisolithus microcarpus 441</name>
    <dbReference type="NCBI Taxonomy" id="765257"/>
    <lineage>
        <taxon>Eukaryota</taxon>
        <taxon>Fungi</taxon>
        <taxon>Dikarya</taxon>
        <taxon>Basidiomycota</taxon>
        <taxon>Agaricomycotina</taxon>
        <taxon>Agaricomycetes</taxon>
        <taxon>Agaricomycetidae</taxon>
        <taxon>Boletales</taxon>
        <taxon>Sclerodermatineae</taxon>
        <taxon>Pisolithaceae</taxon>
        <taxon>Pisolithus</taxon>
    </lineage>
</organism>
<sequence>MSNADCQVQDQPDLALDPSDPLNLLLNNNSGSDSDSELSQTAAPPDWSQLTSWWPVSPHAGVNGKPQDASAMFDLPVQTDMEFTYPPSIAMGVDPSMLYLDNKGLQFSVPAVVPIRPQDLLAESSLSSAEDSSSSTSSPGSPSIGFGVSPFVSQAPPHNPGAVSYAPQTTFLSLHMNPQTPVPTVPSSHPSSLHASSITPSPSHPSNSVSPPPSTNSGRPKTSHTTIERRYRTNLNARIQSLKAAVPALRVLDPTYKNDENNVDERGYIDGVKVARKGSKANVLGKAVEYIQVLKRREARLGREKEGLRTLVCRFPNGETVLAQWETDWVNKYGGPERDEIDNAGIEEVSDEEDGDEDEGGSERARKKQKVNCPPQKKEKRKIAPAVPVTMQDTTTSPALVGLPEKRKRGRPRKIQPNAPPPVSASDTPILLTGSNVTSHVQSVPQMTSQFVQPQQYLLAVFALVSFFNSPLTNSPSVKSYHPTHEGVVLSHVSHAQQPSSSIPVSGWTWRNSVEAIHLLASALVIVSIVVTWIPLPSRWSQSRILRLVPFRFAIHQSGTAAKSSHEMSDLPTPPASPDVSDTDSDAGSSSNEGTVRAGSCNRSPGEDSSSTFLTSKPKGSKDEYEGLINMLGVNLGVVGLIRGFWSRHNSEHRVKRQAWMRLAELIVLKLGDAGTSVALRLQVYNYLSSGLRTSATAQSPSNVVSELCTLALLVYSLPLPFAQSRAERLWHRACGIVDTDSRNAFTFERLIFKEMTLEDALKCLSTSSKGEDMNNLSPITMLASTLLHRRLLAHASSLFIRRIAQAHEGVVEDLSSVEEEKQWRETVEYGCSIDGGIAALCNLFKRVWRGETDMDVDSLEWGSADPSLQVLLTATILHQQVFPPRRVPGNGSGSTVGSVTSPLSPPPSPQSGEPKDARSRRLRHILGSSVFEQSVIGGTQLDTCPSLEDARDRVVDELVNLEREIWRSRPV</sequence>
<gene>
    <name evidence="3" type="ORF">PISMIDRAFT_10232</name>
</gene>
<dbReference type="HOGENOM" id="CLU_012408_0_0_1"/>
<dbReference type="PANTHER" id="PTHR47336">
    <property type="entry name" value="TRANSCRIPTION FACTOR HMS1-RELATED"/>
    <property type="match status" value="1"/>
</dbReference>
<evidence type="ECO:0000313" key="4">
    <source>
        <dbReference type="Proteomes" id="UP000054018"/>
    </source>
</evidence>
<dbReference type="PANTHER" id="PTHR47336:SF2">
    <property type="entry name" value="TRANSCRIPTION FACTOR HMS1-RELATED"/>
    <property type="match status" value="1"/>
</dbReference>
<reference evidence="4" key="2">
    <citation type="submission" date="2015-01" db="EMBL/GenBank/DDBJ databases">
        <title>Evolutionary Origins and Diversification of the Mycorrhizal Mutualists.</title>
        <authorList>
            <consortium name="DOE Joint Genome Institute"/>
            <consortium name="Mycorrhizal Genomics Consortium"/>
            <person name="Kohler A."/>
            <person name="Kuo A."/>
            <person name="Nagy L.G."/>
            <person name="Floudas D."/>
            <person name="Copeland A."/>
            <person name="Barry K.W."/>
            <person name="Cichocki N."/>
            <person name="Veneault-Fourrey C."/>
            <person name="LaButti K."/>
            <person name="Lindquist E.A."/>
            <person name="Lipzen A."/>
            <person name="Lundell T."/>
            <person name="Morin E."/>
            <person name="Murat C."/>
            <person name="Riley R."/>
            <person name="Ohm R."/>
            <person name="Sun H."/>
            <person name="Tunlid A."/>
            <person name="Henrissat B."/>
            <person name="Grigoriev I.V."/>
            <person name="Hibbett D.S."/>
            <person name="Martin F."/>
        </authorList>
    </citation>
    <scope>NUCLEOTIDE SEQUENCE [LARGE SCALE GENOMIC DNA]</scope>
    <source>
        <strain evidence="4">441</strain>
    </source>
</reference>
<feature type="region of interest" description="Disordered" evidence="1">
    <location>
        <begin position="562"/>
        <end position="620"/>
    </location>
</feature>
<dbReference type="STRING" id="765257.A0A0C9ZEP0"/>
<feature type="compositionally biased region" description="Polar residues" evidence="1">
    <location>
        <begin position="166"/>
        <end position="179"/>
    </location>
</feature>
<feature type="domain" description="BHLH" evidence="2">
    <location>
        <begin position="219"/>
        <end position="294"/>
    </location>
</feature>
<name>A0A0C9ZEP0_9AGAM</name>
<reference evidence="3 4" key="1">
    <citation type="submission" date="2014-04" db="EMBL/GenBank/DDBJ databases">
        <authorList>
            <consortium name="DOE Joint Genome Institute"/>
            <person name="Kuo A."/>
            <person name="Kohler A."/>
            <person name="Costa M.D."/>
            <person name="Nagy L.G."/>
            <person name="Floudas D."/>
            <person name="Copeland A."/>
            <person name="Barry K.W."/>
            <person name="Cichocki N."/>
            <person name="Veneault-Fourrey C."/>
            <person name="LaButti K."/>
            <person name="Lindquist E.A."/>
            <person name="Lipzen A."/>
            <person name="Lundell T."/>
            <person name="Morin E."/>
            <person name="Murat C."/>
            <person name="Sun H."/>
            <person name="Tunlid A."/>
            <person name="Henrissat B."/>
            <person name="Grigoriev I.V."/>
            <person name="Hibbett D.S."/>
            <person name="Martin F."/>
            <person name="Nordberg H.P."/>
            <person name="Cantor M.N."/>
            <person name="Hua S.X."/>
        </authorList>
    </citation>
    <scope>NUCLEOTIDE SEQUENCE [LARGE SCALE GENOMIC DNA]</scope>
    <source>
        <strain evidence="3 4">441</strain>
    </source>
</reference>
<dbReference type="Pfam" id="PF00010">
    <property type="entry name" value="HLH"/>
    <property type="match status" value="1"/>
</dbReference>
<feature type="compositionally biased region" description="Low complexity" evidence="1">
    <location>
        <begin position="185"/>
        <end position="209"/>
    </location>
</feature>
<dbReference type="PROSITE" id="PS50888">
    <property type="entry name" value="BHLH"/>
    <property type="match status" value="1"/>
</dbReference>
<dbReference type="SMART" id="SM00353">
    <property type="entry name" value="HLH"/>
    <property type="match status" value="1"/>
</dbReference>
<dbReference type="EMBL" id="KN833716">
    <property type="protein sequence ID" value="KIK24379.1"/>
    <property type="molecule type" value="Genomic_DNA"/>
</dbReference>
<evidence type="ECO:0000256" key="1">
    <source>
        <dbReference type="SAM" id="MobiDB-lite"/>
    </source>
</evidence>
<accession>A0A0C9ZEP0</accession>
<dbReference type="InterPro" id="IPR011598">
    <property type="entry name" value="bHLH_dom"/>
</dbReference>
<dbReference type="Gene3D" id="4.10.280.10">
    <property type="entry name" value="Helix-loop-helix DNA-binding domain"/>
    <property type="match status" value="1"/>
</dbReference>
<dbReference type="InterPro" id="IPR052099">
    <property type="entry name" value="Regulatory_TF_Diverse"/>
</dbReference>
<dbReference type="InterPro" id="IPR036638">
    <property type="entry name" value="HLH_DNA-bd_sf"/>
</dbReference>
<dbReference type="AlphaFoldDB" id="A0A0C9ZEP0"/>